<keyword evidence="7" id="KW-1185">Reference proteome</keyword>
<dbReference type="Gene3D" id="3.40.640.10">
    <property type="entry name" value="Type I PLP-dependent aspartate aminotransferase-like (Major domain)"/>
    <property type="match status" value="1"/>
</dbReference>
<evidence type="ECO:0000256" key="4">
    <source>
        <dbReference type="ARBA" id="ARBA00022898"/>
    </source>
</evidence>
<dbReference type="InterPro" id="IPR015421">
    <property type="entry name" value="PyrdxlP-dep_Trfase_major"/>
</dbReference>
<dbReference type="InterPro" id="IPR050087">
    <property type="entry name" value="AON_synthase_class-II"/>
</dbReference>
<dbReference type="OrthoDB" id="3263096at2759"/>
<dbReference type="AlphaFoldDB" id="A0A4Q2DD27"/>
<dbReference type="GO" id="GO:0046512">
    <property type="term" value="P:sphingosine biosynthetic process"/>
    <property type="evidence" value="ECO:0007669"/>
    <property type="project" value="TreeGrafter"/>
</dbReference>
<dbReference type="InterPro" id="IPR015424">
    <property type="entry name" value="PyrdxlP-dep_Trfase"/>
</dbReference>
<evidence type="ECO:0000256" key="1">
    <source>
        <dbReference type="ARBA" id="ARBA00001933"/>
    </source>
</evidence>
<evidence type="ECO:0000313" key="6">
    <source>
        <dbReference type="EMBL" id="RXW16504.1"/>
    </source>
</evidence>
<evidence type="ECO:0000313" key="7">
    <source>
        <dbReference type="Proteomes" id="UP000290288"/>
    </source>
</evidence>
<dbReference type="GO" id="GO:0016020">
    <property type="term" value="C:membrane"/>
    <property type="evidence" value="ECO:0007669"/>
    <property type="project" value="GOC"/>
</dbReference>
<dbReference type="Proteomes" id="UP000290288">
    <property type="component" value="Unassembled WGS sequence"/>
</dbReference>
<keyword evidence="5" id="KW-0012">Acyltransferase</keyword>
<keyword evidence="3" id="KW-0808">Transferase</keyword>
<keyword evidence="4" id="KW-0663">Pyridoxal phosphate</keyword>
<dbReference type="SUPFAM" id="SSF53383">
    <property type="entry name" value="PLP-dependent transferases"/>
    <property type="match status" value="1"/>
</dbReference>
<evidence type="ECO:0000256" key="5">
    <source>
        <dbReference type="ARBA" id="ARBA00023315"/>
    </source>
</evidence>
<comment type="cofactor">
    <cofactor evidence="1">
        <name>pyridoxal 5'-phosphate</name>
        <dbReference type="ChEBI" id="CHEBI:597326"/>
    </cofactor>
</comment>
<accession>A0A4Q2DD27</accession>
<dbReference type="PANTHER" id="PTHR13693">
    <property type="entry name" value="CLASS II AMINOTRANSFERASE/8-AMINO-7-OXONONANOATE SYNTHASE"/>
    <property type="match status" value="1"/>
</dbReference>
<organism evidence="6 7">
    <name type="scientific">Candolleomyces aberdarensis</name>
    <dbReference type="NCBI Taxonomy" id="2316362"/>
    <lineage>
        <taxon>Eukaryota</taxon>
        <taxon>Fungi</taxon>
        <taxon>Dikarya</taxon>
        <taxon>Basidiomycota</taxon>
        <taxon>Agaricomycotina</taxon>
        <taxon>Agaricomycetes</taxon>
        <taxon>Agaricomycetidae</taxon>
        <taxon>Agaricales</taxon>
        <taxon>Agaricineae</taxon>
        <taxon>Psathyrellaceae</taxon>
        <taxon>Candolleomyces</taxon>
    </lineage>
</organism>
<gene>
    <name evidence="6" type="ORF">EST38_g9355</name>
</gene>
<reference evidence="6 7" key="1">
    <citation type="submission" date="2019-01" db="EMBL/GenBank/DDBJ databases">
        <title>Draft genome sequence of Psathyrella aberdarensis IHI B618.</title>
        <authorList>
            <person name="Buettner E."/>
            <person name="Kellner H."/>
        </authorList>
    </citation>
    <scope>NUCLEOTIDE SEQUENCE [LARGE SCALE GENOMIC DNA]</scope>
    <source>
        <strain evidence="6 7">IHI B618</strain>
    </source>
</reference>
<name>A0A4Q2DD27_9AGAR</name>
<comment type="similarity">
    <text evidence="2">Belongs to the class-II pyridoxal-phosphate-dependent aminotransferase family.</text>
</comment>
<evidence type="ECO:0000256" key="3">
    <source>
        <dbReference type="ARBA" id="ARBA00022679"/>
    </source>
</evidence>
<dbReference type="GO" id="GO:0046513">
    <property type="term" value="P:ceramide biosynthetic process"/>
    <property type="evidence" value="ECO:0007669"/>
    <property type="project" value="TreeGrafter"/>
</dbReference>
<sequence length="316" mass="33949">MGGVDTSDVGYPVSVNRILEDKEGAADSYDAGVKEESSSFGAVGCTGHGLTETYSASRVDMLISPCTTTFCAMGGFCAGSNVVVDHQRIKEPYFVFSATMPALLAGSGSKEINIFQSTPSIFRTLQKNVRAILDKVEYITVPSHPALPLIHIQIKHVYSPAASTSNALSSPLYSLSTARAMPLSPPLLTAGSLHPLSAAMLTSIEHTRDHHEKLLEVVDTKECLLQKVVDECLGHKVMATKAKSHSTGDDPQSAELRSGLHMQRPTKTLVPSSLILTTTSARYAKRKEVAVKQGLTRSQPHHITERKQAILAADVV</sequence>
<evidence type="ECO:0000256" key="2">
    <source>
        <dbReference type="ARBA" id="ARBA00008392"/>
    </source>
</evidence>
<comment type="caution">
    <text evidence="6">The sequence shown here is derived from an EMBL/GenBank/DDBJ whole genome shotgun (WGS) entry which is preliminary data.</text>
</comment>
<protein>
    <submittedName>
        <fullName evidence="6">Uncharacterized protein</fullName>
    </submittedName>
</protein>
<dbReference type="GO" id="GO:0005783">
    <property type="term" value="C:endoplasmic reticulum"/>
    <property type="evidence" value="ECO:0007669"/>
    <property type="project" value="TreeGrafter"/>
</dbReference>
<dbReference type="PANTHER" id="PTHR13693:SF2">
    <property type="entry name" value="SERINE PALMITOYLTRANSFERASE 1"/>
    <property type="match status" value="1"/>
</dbReference>
<proteinExistence type="inferred from homology"/>
<dbReference type="STRING" id="2316362.A0A4Q2DD27"/>
<dbReference type="GO" id="GO:0004758">
    <property type="term" value="F:serine C-palmitoyltransferase activity"/>
    <property type="evidence" value="ECO:0007669"/>
    <property type="project" value="TreeGrafter"/>
</dbReference>
<dbReference type="EMBL" id="SDEE01000431">
    <property type="protein sequence ID" value="RXW16504.1"/>
    <property type="molecule type" value="Genomic_DNA"/>
</dbReference>